<feature type="region of interest" description="Disordered" evidence="1">
    <location>
        <begin position="25"/>
        <end position="63"/>
    </location>
</feature>
<proteinExistence type="predicted"/>
<organism evidence="2">
    <name type="scientific">uncultured Solirubrobacteraceae bacterium</name>
    <dbReference type="NCBI Taxonomy" id="1162706"/>
    <lineage>
        <taxon>Bacteria</taxon>
        <taxon>Bacillati</taxon>
        <taxon>Actinomycetota</taxon>
        <taxon>Thermoleophilia</taxon>
        <taxon>Solirubrobacterales</taxon>
        <taxon>Solirubrobacteraceae</taxon>
        <taxon>environmental samples</taxon>
    </lineage>
</organism>
<feature type="non-terminal residue" evidence="2">
    <location>
        <position position="1"/>
    </location>
</feature>
<feature type="compositionally biased region" description="Basic residues" evidence="1">
    <location>
        <begin position="25"/>
        <end position="45"/>
    </location>
</feature>
<feature type="compositionally biased region" description="Low complexity" evidence="1">
    <location>
        <begin position="46"/>
        <end position="57"/>
    </location>
</feature>
<feature type="non-terminal residue" evidence="2">
    <location>
        <position position="63"/>
    </location>
</feature>
<name>A0A6J4T6P5_9ACTN</name>
<sequence length="63" mass="6893">DCSDCTGVLDHRRGPSGLVHRTAHHRCRGLGRSGRRPAVRARLRARGQAAARQGSLRRGPRSL</sequence>
<evidence type="ECO:0000256" key="1">
    <source>
        <dbReference type="SAM" id="MobiDB-lite"/>
    </source>
</evidence>
<accession>A0A6J4T6P5</accession>
<dbReference type="AlphaFoldDB" id="A0A6J4T6P5"/>
<gene>
    <name evidence="2" type="ORF">AVDCRST_MAG85-2541</name>
</gene>
<evidence type="ECO:0000313" key="2">
    <source>
        <dbReference type="EMBL" id="CAA9514720.1"/>
    </source>
</evidence>
<dbReference type="EMBL" id="CADCVT010000276">
    <property type="protein sequence ID" value="CAA9514720.1"/>
    <property type="molecule type" value="Genomic_DNA"/>
</dbReference>
<protein>
    <submittedName>
        <fullName evidence="2">Uncharacterized protein</fullName>
    </submittedName>
</protein>
<reference evidence="2" key="1">
    <citation type="submission" date="2020-02" db="EMBL/GenBank/DDBJ databases">
        <authorList>
            <person name="Meier V. D."/>
        </authorList>
    </citation>
    <scope>NUCLEOTIDE SEQUENCE</scope>
    <source>
        <strain evidence="2">AVDCRST_MAG85</strain>
    </source>
</reference>